<sequence>MTQTPQPGWPALPEERFDGRLRFQQLVREALAQAAEQGWHELILCDPDFGDWPLNERSVAQSLQCWARRGGRITLLAQSWDRVPREHPRFVSWRRTWADRIEARACRQADGSEFPSAIWSGHWMLERHDRSRGRGVASHGAGPRHLLHERLQEWLRQSTSAFAATTLGL</sequence>
<comment type="caution">
    <text evidence="1">The sequence shown here is derived from an EMBL/GenBank/DDBJ whole genome shotgun (WGS) entry which is preliminary data.</text>
</comment>
<name>A0A936ZR35_9BURK</name>
<reference evidence="1" key="1">
    <citation type="submission" date="2021-01" db="EMBL/GenBank/DDBJ databases">
        <title>Ramlibacter sp. strain AW1 16S ribosomal RNA gene Genome sequencing and assembly.</title>
        <authorList>
            <person name="Kang M."/>
        </authorList>
    </citation>
    <scope>NUCLEOTIDE SEQUENCE</scope>
    <source>
        <strain evidence="1">AW1</strain>
    </source>
</reference>
<dbReference type="Proteomes" id="UP000613011">
    <property type="component" value="Unassembled WGS sequence"/>
</dbReference>
<gene>
    <name evidence="1" type="ORF">JI739_03925</name>
</gene>
<protein>
    <submittedName>
        <fullName evidence="1">Uncharacterized protein</fullName>
    </submittedName>
</protein>
<proteinExistence type="predicted"/>
<keyword evidence="2" id="KW-1185">Reference proteome</keyword>
<dbReference type="RefSeq" id="WP_201682516.1">
    <property type="nucleotide sequence ID" value="NZ_JAEQNA010000001.1"/>
</dbReference>
<dbReference type="AlphaFoldDB" id="A0A936ZR35"/>
<dbReference type="EMBL" id="JAEQNA010000001">
    <property type="protein sequence ID" value="MBL0419490.1"/>
    <property type="molecule type" value="Genomic_DNA"/>
</dbReference>
<evidence type="ECO:0000313" key="2">
    <source>
        <dbReference type="Proteomes" id="UP000613011"/>
    </source>
</evidence>
<accession>A0A936ZR35</accession>
<organism evidence="1 2">
    <name type="scientific">Ramlibacter aurantiacus</name>
    <dbReference type="NCBI Taxonomy" id="2801330"/>
    <lineage>
        <taxon>Bacteria</taxon>
        <taxon>Pseudomonadati</taxon>
        <taxon>Pseudomonadota</taxon>
        <taxon>Betaproteobacteria</taxon>
        <taxon>Burkholderiales</taxon>
        <taxon>Comamonadaceae</taxon>
        <taxon>Ramlibacter</taxon>
    </lineage>
</organism>
<evidence type="ECO:0000313" key="1">
    <source>
        <dbReference type="EMBL" id="MBL0419490.1"/>
    </source>
</evidence>